<feature type="region of interest" description="Disordered" evidence="1">
    <location>
        <begin position="29"/>
        <end position="61"/>
    </location>
</feature>
<evidence type="ECO:0000256" key="1">
    <source>
        <dbReference type="SAM" id="MobiDB-lite"/>
    </source>
</evidence>
<organism evidence="4 5">
    <name type="scientific">Stegodyphus mimosarum</name>
    <name type="common">African social velvet spider</name>
    <dbReference type="NCBI Taxonomy" id="407821"/>
    <lineage>
        <taxon>Eukaryota</taxon>
        <taxon>Metazoa</taxon>
        <taxon>Ecdysozoa</taxon>
        <taxon>Arthropoda</taxon>
        <taxon>Chelicerata</taxon>
        <taxon>Arachnida</taxon>
        <taxon>Araneae</taxon>
        <taxon>Araneomorphae</taxon>
        <taxon>Entelegynae</taxon>
        <taxon>Eresoidea</taxon>
        <taxon>Eresidae</taxon>
        <taxon>Stegodyphus</taxon>
    </lineage>
</organism>
<dbReference type="Pfam" id="PF13843">
    <property type="entry name" value="DDE_Tnp_1_7"/>
    <property type="match status" value="1"/>
</dbReference>
<keyword evidence="2" id="KW-1133">Transmembrane helix</keyword>
<keyword evidence="2" id="KW-0812">Transmembrane</keyword>
<keyword evidence="2" id="KW-0472">Membrane</keyword>
<dbReference type="EMBL" id="KK115202">
    <property type="protein sequence ID" value="KFM64407.1"/>
    <property type="molecule type" value="Genomic_DNA"/>
</dbReference>
<dbReference type="PANTHER" id="PTHR46599:SF6">
    <property type="entry name" value="DUAL SPECIFICITY PHOSPHATASE 26"/>
    <property type="match status" value="1"/>
</dbReference>
<evidence type="ECO:0000259" key="3">
    <source>
        <dbReference type="Pfam" id="PF13843"/>
    </source>
</evidence>
<feature type="transmembrane region" description="Helical" evidence="2">
    <location>
        <begin position="457"/>
        <end position="479"/>
    </location>
</feature>
<dbReference type="InterPro" id="IPR029526">
    <property type="entry name" value="PGBD"/>
</dbReference>
<evidence type="ECO:0000313" key="5">
    <source>
        <dbReference type="Proteomes" id="UP000054359"/>
    </source>
</evidence>
<protein>
    <submittedName>
        <fullName evidence="4">PiggyBac transposable element-derived protein 4</fullName>
    </submittedName>
</protein>
<dbReference type="OrthoDB" id="6423686at2759"/>
<dbReference type="PANTHER" id="PTHR46599">
    <property type="entry name" value="PIGGYBAC TRANSPOSABLE ELEMENT-DERIVED PROTEIN 4"/>
    <property type="match status" value="1"/>
</dbReference>
<evidence type="ECO:0000313" key="4">
    <source>
        <dbReference type="EMBL" id="KFM64407.1"/>
    </source>
</evidence>
<dbReference type="Proteomes" id="UP000054359">
    <property type="component" value="Unassembled WGS sequence"/>
</dbReference>
<proteinExistence type="predicted"/>
<name>A0A087TH18_STEMI</name>
<dbReference type="OMA" id="TCETVHV"/>
<gene>
    <name evidence="4" type="ORF">X975_20737</name>
</gene>
<feature type="domain" description="PiggyBac transposable element-derived protein" evidence="3">
    <location>
        <begin position="109"/>
        <end position="470"/>
    </location>
</feature>
<dbReference type="AlphaFoldDB" id="A0A087TH18"/>
<feature type="non-terminal residue" evidence="4">
    <location>
        <position position="611"/>
    </location>
</feature>
<accession>A0A087TH18</accession>
<sequence length="611" mass="70425">MASNACRKRSKYLTQDQIEEIVRNWSDLEFSDESSNDEVNESEHDTNSEISADENEDPCSPSTSDFFIGKNEFKWSIQEPNKAVRTRSHNIILQLPGLKSAARIGPKVDPEGAWNLLFDESILRIIVKWTNVKINEIRMKYSDSKRHELIDTDEIEIKAFLGLLLYSAVFKSNREDIDSLFATDGTGREIFRCVITKVRFLFLLYSLRFDNPETRKERMANDKTAAISEIFSRVIKNCQRTYSIGEYACIDEMLVKFRGRCKYKMYMPKKPAKYGIKIMCLCDARNNYLYNAYIYCGKDSDGEGLSEDEKQMKKPTQAVLRLVEPIKKTNRNITADNWFSSIELVKILKEKGLTFVGTLKRDRKEIPKEFQASKSRKMGSSLYGFTKDMTLISYVPKERKAVILISSMHHSCENDASSGKPEIIAMYNLTKGGVDEFDKKCSIYSTARRTRRWPMAIFFRILDICAINAFILFQSYPIAPKMKRKDFMISLANQLVQSHVKRRITSPFLPKELKLTIRRVFGINDHEGNTAIEDDKLDKKRTCYICPPSKKRKTAYKCIACKEPVCLQCSRKVTCETVHVSPILEKMKSEIPVSTSANVNVAEMSKRFRNQ</sequence>
<keyword evidence="5" id="KW-1185">Reference proteome</keyword>
<feature type="compositionally biased region" description="Acidic residues" evidence="1">
    <location>
        <begin position="29"/>
        <end position="40"/>
    </location>
</feature>
<dbReference type="STRING" id="407821.A0A087TH18"/>
<reference evidence="4 5" key="1">
    <citation type="submission" date="2013-11" db="EMBL/GenBank/DDBJ databases">
        <title>Genome sequencing of Stegodyphus mimosarum.</title>
        <authorList>
            <person name="Bechsgaard J."/>
        </authorList>
    </citation>
    <scope>NUCLEOTIDE SEQUENCE [LARGE SCALE GENOMIC DNA]</scope>
</reference>
<evidence type="ECO:0000256" key="2">
    <source>
        <dbReference type="SAM" id="Phobius"/>
    </source>
</evidence>